<feature type="domain" description="HTH marR-type" evidence="4">
    <location>
        <begin position="1"/>
        <end position="133"/>
    </location>
</feature>
<dbReference type="RefSeq" id="WP_233458269.1">
    <property type="nucleotide sequence ID" value="NZ_BAABZP010000001.1"/>
</dbReference>
<dbReference type="SUPFAM" id="SSF46785">
    <property type="entry name" value="Winged helix' DNA-binding domain"/>
    <property type="match status" value="1"/>
</dbReference>
<evidence type="ECO:0000256" key="2">
    <source>
        <dbReference type="ARBA" id="ARBA00023125"/>
    </source>
</evidence>
<dbReference type="EMBL" id="CACRSQ010000007">
    <property type="protein sequence ID" value="VYT29493.1"/>
    <property type="molecule type" value="Genomic_DNA"/>
</dbReference>
<evidence type="ECO:0000313" key="5">
    <source>
        <dbReference type="EMBL" id="VYT29493.1"/>
    </source>
</evidence>
<dbReference type="InterPro" id="IPR000835">
    <property type="entry name" value="HTH_MarR-typ"/>
</dbReference>
<dbReference type="PROSITE" id="PS01117">
    <property type="entry name" value="HTH_MARR_1"/>
    <property type="match status" value="1"/>
</dbReference>
<dbReference type="InterPro" id="IPR036388">
    <property type="entry name" value="WH-like_DNA-bd_sf"/>
</dbReference>
<name>A0A6N2VIY2_9FIRM</name>
<dbReference type="PRINTS" id="PR00598">
    <property type="entry name" value="HTHMARR"/>
</dbReference>
<dbReference type="GO" id="GO:0003700">
    <property type="term" value="F:DNA-binding transcription factor activity"/>
    <property type="evidence" value="ECO:0007669"/>
    <property type="project" value="InterPro"/>
</dbReference>
<organism evidence="5">
    <name type="scientific">Anaerostipes caccae</name>
    <dbReference type="NCBI Taxonomy" id="105841"/>
    <lineage>
        <taxon>Bacteria</taxon>
        <taxon>Bacillati</taxon>
        <taxon>Bacillota</taxon>
        <taxon>Clostridia</taxon>
        <taxon>Lachnospirales</taxon>
        <taxon>Lachnospiraceae</taxon>
        <taxon>Anaerostipes</taxon>
    </lineage>
</organism>
<keyword evidence="2" id="KW-0238">DNA-binding</keyword>
<evidence type="ECO:0000259" key="4">
    <source>
        <dbReference type="PROSITE" id="PS50995"/>
    </source>
</evidence>
<keyword evidence="3" id="KW-0804">Transcription</keyword>
<dbReference type="Gene3D" id="1.10.10.10">
    <property type="entry name" value="Winged helix-like DNA-binding domain superfamily/Winged helix DNA-binding domain"/>
    <property type="match status" value="1"/>
</dbReference>
<gene>
    <name evidence="5" type="primary">hosA</name>
    <name evidence="5" type="ORF">ACLFYP115_02520</name>
</gene>
<dbReference type="PROSITE" id="PS50995">
    <property type="entry name" value="HTH_MARR_2"/>
    <property type="match status" value="1"/>
</dbReference>
<evidence type="ECO:0000256" key="3">
    <source>
        <dbReference type="ARBA" id="ARBA00023163"/>
    </source>
</evidence>
<evidence type="ECO:0000256" key="1">
    <source>
        <dbReference type="ARBA" id="ARBA00023015"/>
    </source>
</evidence>
<dbReference type="AlphaFoldDB" id="A0A6N2VIY2"/>
<dbReference type="InterPro" id="IPR023187">
    <property type="entry name" value="Tscrpt_reg_MarR-type_CS"/>
</dbReference>
<dbReference type="PANTHER" id="PTHR42756:SF1">
    <property type="entry name" value="TRANSCRIPTIONAL REPRESSOR OF EMRAB OPERON"/>
    <property type="match status" value="1"/>
</dbReference>
<dbReference type="SMART" id="SM00347">
    <property type="entry name" value="HTH_MARR"/>
    <property type="match status" value="1"/>
</dbReference>
<dbReference type="GO" id="GO:0003677">
    <property type="term" value="F:DNA binding"/>
    <property type="evidence" value="ECO:0007669"/>
    <property type="project" value="UniProtKB-KW"/>
</dbReference>
<keyword evidence="1" id="KW-0805">Transcription regulation</keyword>
<reference evidence="5" key="1">
    <citation type="submission" date="2019-11" db="EMBL/GenBank/DDBJ databases">
        <authorList>
            <person name="Feng L."/>
        </authorList>
    </citation>
    <scope>NUCLEOTIDE SEQUENCE</scope>
    <source>
        <strain evidence="5">AcaccaeLFYP115</strain>
    </source>
</reference>
<dbReference type="InterPro" id="IPR036390">
    <property type="entry name" value="WH_DNA-bd_sf"/>
</dbReference>
<sequence>MKKISRLISVIHRHGMRFFDWSLADTEIGPGQQFFLVCIYENPGISMQKLASIGHFDKGTVTKAVKKMEDQGYLRREPDACDKRIQHLFTTSEARPALQMIYDLRGQWNEVLLENLTEEEVQQAETLLTKISDNAYSYIQNRRLKSFGNTDK</sequence>
<dbReference type="Pfam" id="PF01047">
    <property type="entry name" value="MarR"/>
    <property type="match status" value="1"/>
</dbReference>
<protein>
    <submittedName>
        <fullName evidence="5">Transcriptional regulator HosA</fullName>
    </submittedName>
</protein>
<proteinExistence type="predicted"/>
<accession>A0A6N2VIY2</accession>
<dbReference type="PANTHER" id="PTHR42756">
    <property type="entry name" value="TRANSCRIPTIONAL REGULATOR, MARR"/>
    <property type="match status" value="1"/>
</dbReference>